<evidence type="ECO:0000313" key="2">
    <source>
        <dbReference type="EMBL" id="XBL13776.1"/>
    </source>
</evidence>
<protein>
    <submittedName>
        <fullName evidence="2">Exo-alpha-sialidase</fullName>
    </submittedName>
</protein>
<keyword evidence="3" id="KW-1185">Reference proteome</keyword>
<dbReference type="PROSITE" id="PS50843">
    <property type="entry name" value="EXPANSIN_CBD"/>
    <property type="match status" value="1"/>
</dbReference>
<dbReference type="RefSeq" id="WP_308992827.1">
    <property type="nucleotide sequence ID" value="NZ_CP155618.1"/>
</dbReference>
<dbReference type="AlphaFoldDB" id="A0AAU7EFX3"/>
<dbReference type="Pfam" id="PF13088">
    <property type="entry name" value="BNR_2"/>
    <property type="match status" value="1"/>
</dbReference>
<feature type="domain" description="Expansin-like CBD" evidence="1">
    <location>
        <begin position="298"/>
        <end position="375"/>
    </location>
</feature>
<dbReference type="KEGG" id="mlil:QLS71_015805"/>
<dbReference type="InterPro" id="IPR011652">
    <property type="entry name" value="MORN_2"/>
</dbReference>
<dbReference type="InterPro" id="IPR036278">
    <property type="entry name" value="Sialidase_sf"/>
</dbReference>
<dbReference type="SUPFAM" id="SSF50939">
    <property type="entry name" value="Sialidases"/>
    <property type="match status" value="1"/>
</dbReference>
<evidence type="ECO:0000259" key="1">
    <source>
        <dbReference type="PROSITE" id="PS50843"/>
    </source>
</evidence>
<dbReference type="InterPro" id="IPR007117">
    <property type="entry name" value="Expansin_CBD"/>
</dbReference>
<organism evidence="2 3">
    <name type="scientific">Mariniflexile litorale</name>
    <dbReference type="NCBI Taxonomy" id="3045158"/>
    <lineage>
        <taxon>Bacteria</taxon>
        <taxon>Pseudomonadati</taxon>
        <taxon>Bacteroidota</taxon>
        <taxon>Flavobacteriia</taxon>
        <taxon>Flavobacteriales</taxon>
        <taxon>Flavobacteriaceae</taxon>
        <taxon>Mariniflexile</taxon>
    </lineage>
</organism>
<dbReference type="Gene3D" id="3.90.930.1">
    <property type="match status" value="1"/>
</dbReference>
<accession>A0AAU7EFX3</accession>
<dbReference type="CDD" id="cd15482">
    <property type="entry name" value="Sialidase_non-viral"/>
    <property type="match status" value="1"/>
</dbReference>
<gene>
    <name evidence="2" type="ORF">QLS71_015805</name>
</gene>
<evidence type="ECO:0000313" key="3">
    <source>
        <dbReference type="Proteomes" id="UP001224325"/>
    </source>
</evidence>
<proteinExistence type="predicted"/>
<dbReference type="SUPFAM" id="SSF82185">
    <property type="entry name" value="Histone H3 K4-specific methyltransferase SET7/9 N-terminal domain"/>
    <property type="match status" value="1"/>
</dbReference>
<dbReference type="EMBL" id="CP155618">
    <property type="protein sequence ID" value="XBL13776.1"/>
    <property type="molecule type" value="Genomic_DNA"/>
</dbReference>
<name>A0AAU7EFX3_9FLAO</name>
<reference evidence="2" key="1">
    <citation type="submission" date="2024-04" db="EMBL/GenBank/DDBJ databases">
        <title>Mariniflexile litorale, isolated from the shallow sediments of the Sea of Japan.</title>
        <authorList>
            <person name="Romanenko L."/>
            <person name="Isaeva M."/>
        </authorList>
    </citation>
    <scope>NUCLEOTIDE SEQUENCE [LARGE SCALE GENOMIC DNA]</scope>
    <source>
        <strain evidence="2">KMM 9835</strain>
    </source>
</reference>
<dbReference type="Gene3D" id="2.120.10.10">
    <property type="match status" value="1"/>
</dbReference>
<sequence length="600" mass="67626">MNLTKLKKSVFQYFFIISFSFNMYSQKASLTTTNKIIPISSSNFTAGTNMEAKGDSINKLQFVIDLTKSIPFSQSAIKQNTEVASLGPNTDIPYFTVRFALPMPPAYNEVEVGALVGIDSMVFHHNHSPGFEILPNGDALAIYFTTPMGKSENDITTAFAQARLRYGSEDWDMPELFFKTKDTNDQSGLLWNDNGKLWFFGGGREISDFVPFRMATSTDNGASWIYSVPQINEPATRYTAQPITNAFRGPDQSIYFSMDGVDAESFLWRSTDNGIHWQDMGGRTGGRHSTILPLDDLGNLLSIGGKNSDVDGWSPTNVSTDWGATWSESKPSPFPPLGTAQRPSMIRLASGNLLLVSDSYMHKKKIAPPKGWNYGNNCFVAISKDNGANWHIKTIPVQIPQHHRTDHPSLGYVTARQAPNGVIHLLTTVSLPGLHYEFNEAWVWSDDGDISPETTGGTIKKFSETYPNGQVRSTWSARICTHGRYLLHGTQIDYYENGTIQHKAIYENGRKSDEESFWTPDRKLVWKWQRDLKTNQGIWTHYWSNGKKKIESRWNLKPEARDLKRHFYGYVAHGPSHHWSEKGKLIETYQFVNGLILGKD</sequence>
<dbReference type="Proteomes" id="UP001224325">
    <property type="component" value="Chromosome"/>
</dbReference>
<dbReference type="Pfam" id="PF07661">
    <property type="entry name" value="MORN_2"/>
    <property type="match status" value="1"/>
</dbReference>
<dbReference type="InterPro" id="IPR011040">
    <property type="entry name" value="Sialidase"/>
</dbReference>